<dbReference type="SUPFAM" id="SSF57501">
    <property type="entry name" value="Cystine-knot cytokines"/>
    <property type="match status" value="1"/>
</dbReference>
<sequence>MSVLQILILTSAVLGSVLPSLIHPNTHRITKSLPKHSNVSTIISLSKKNRNWAVGEYVSQWTCRSEPTWRDLGSGHYPQFIQEVRCTTGPCWYGHFSCMPQYYTVRVLSNRWEETDDMVSSIPGLQNWKLVGVRATVGCICSIQ</sequence>
<organism evidence="2 3">
    <name type="scientific">Magallana gigas</name>
    <name type="common">Pacific oyster</name>
    <name type="synonym">Crassostrea gigas</name>
    <dbReference type="NCBI Taxonomy" id="29159"/>
    <lineage>
        <taxon>Eukaryota</taxon>
        <taxon>Metazoa</taxon>
        <taxon>Spiralia</taxon>
        <taxon>Lophotrochozoa</taxon>
        <taxon>Mollusca</taxon>
        <taxon>Bivalvia</taxon>
        <taxon>Autobranchia</taxon>
        <taxon>Pteriomorphia</taxon>
        <taxon>Ostreida</taxon>
        <taxon>Ostreoidea</taxon>
        <taxon>Ostreidae</taxon>
        <taxon>Magallana</taxon>
    </lineage>
</organism>
<keyword evidence="1" id="KW-0732">Signal</keyword>
<protein>
    <submittedName>
        <fullName evidence="2">Uncharacterized protein</fullName>
    </submittedName>
</protein>
<dbReference type="EnsemblMetazoa" id="G4827.1">
    <property type="protein sequence ID" value="G4827.1:cds"/>
    <property type="gene ID" value="G4827"/>
</dbReference>
<dbReference type="InterPro" id="IPR029034">
    <property type="entry name" value="Cystine-knot_cytokine"/>
</dbReference>
<proteinExistence type="predicted"/>
<dbReference type="InterPro" id="IPR052876">
    <property type="entry name" value="Insect_Hormone_Regulators"/>
</dbReference>
<reference evidence="2" key="1">
    <citation type="submission" date="2022-08" db="UniProtKB">
        <authorList>
            <consortium name="EnsemblMetazoa"/>
        </authorList>
    </citation>
    <scope>IDENTIFICATION</scope>
    <source>
        <strain evidence="2">05x7-T-G4-1.051#20</strain>
    </source>
</reference>
<dbReference type="Proteomes" id="UP000005408">
    <property type="component" value="Unassembled WGS sequence"/>
</dbReference>
<feature type="chain" id="PRO_5036505193" evidence="1">
    <location>
        <begin position="16"/>
        <end position="144"/>
    </location>
</feature>
<name>A0A8W8N8S0_MAGGI</name>
<dbReference type="AlphaFoldDB" id="A0A8W8N8S0"/>
<evidence type="ECO:0000256" key="1">
    <source>
        <dbReference type="SAM" id="SignalP"/>
    </source>
</evidence>
<dbReference type="Gene3D" id="2.10.90.10">
    <property type="entry name" value="Cystine-knot cytokines"/>
    <property type="match status" value="1"/>
</dbReference>
<feature type="signal peptide" evidence="1">
    <location>
        <begin position="1"/>
        <end position="15"/>
    </location>
</feature>
<accession>A0A8W8N8S0</accession>
<dbReference type="PANTHER" id="PTHR39940">
    <property type="entry name" value="PROTHORACICOTROPIC HORMONE, ISOFORM F"/>
    <property type="match status" value="1"/>
</dbReference>
<dbReference type="PANTHER" id="PTHR39940:SF1">
    <property type="entry name" value="PROTHORACICOTROPIC HORMONE, ISOFORM F"/>
    <property type="match status" value="1"/>
</dbReference>
<evidence type="ECO:0000313" key="3">
    <source>
        <dbReference type="Proteomes" id="UP000005408"/>
    </source>
</evidence>
<evidence type="ECO:0000313" key="2">
    <source>
        <dbReference type="EnsemblMetazoa" id="G4827.1:cds"/>
    </source>
</evidence>
<keyword evidence="3" id="KW-1185">Reference proteome</keyword>